<dbReference type="Pfam" id="PF13231">
    <property type="entry name" value="PMT_2"/>
    <property type="match status" value="1"/>
</dbReference>
<keyword evidence="3" id="KW-0328">Glycosyltransferase</keyword>
<feature type="transmembrane region" description="Helical" evidence="9">
    <location>
        <begin position="359"/>
        <end position="381"/>
    </location>
</feature>
<evidence type="ECO:0000256" key="4">
    <source>
        <dbReference type="ARBA" id="ARBA00022679"/>
    </source>
</evidence>
<evidence type="ECO:0000313" key="13">
    <source>
        <dbReference type="Proteomes" id="UP000199699"/>
    </source>
</evidence>
<name>A0A1C6SY98_9ACTN</name>
<feature type="transmembrane region" description="Helical" evidence="9">
    <location>
        <begin position="210"/>
        <end position="228"/>
    </location>
</feature>
<keyword evidence="13" id="KW-1185">Reference proteome</keyword>
<feature type="transmembrane region" description="Helical" evidence="9">
    <location>
        <begin position="137"/>
        <end position="154"/>
    </location>
</feature>
<feature type="domain" description="Putative mannosyltransferase YkcA/B-like C-terminal" evidence="11">
    <location>
        <begin position="590"/>
        <end position="685"/>
    </location>
</feature>
<dbReference type="PANTHER" id="PTHR33908">
    <property type="entry name" value="MANNOSYLTRANSFERASE YKCB-RELATED"/>
    <property type="match status" value="1"/>
</dbReference>
<feature type="transmembrane region" description="Helical" evidence="9">
    <location>
        <begin position="474"/>
        <end position="493"/>
    </location>
</feature>
<feature type="transmembrane region" description="Helical" evidence="9">
    <location>
        <begin position="387"/>
        <end position="407"/>
    </location>
</feature>
<feature type="transmembrane region" description="Helical" evidence="9">
    <location>
        <begin position="188"/>
        <end position="204"/>
    </location>
</feature>
<feature type="transmembrane region" description="Helical" evidence="9">
    <location>
        <begin position="28"/>
        <end position="46"/>
    </location>
</feature>
<gene>
    <name evidence="12" type="ORF">GA0070616_4984</name>
</gene>
<evidence type="ECO:0000256" key="1">
    <source>
        <dbReference type="ARBA" id="ARBA00004651"/>
    </source>
</evidence>
<evidence type="ECO:0000256" key="2">
    <source>
        <dbReference type="ARBA" id="ARBA00022475"/>
    </source>
</evidence>
<dbReference type="STRING" id="145857.GA0070616_4984"/>
<feature type="transmembrane region" description="Helical" evidence="9">
    <location>
        <begin position="160"/>
        <end position="176"/>
    </location>
</feature>
<evidence type="ECO:0000256" key="6">
    <source>
        <dbReference type="ARBA" id="ARBA00022989"/>
    </source>
</evidence>
<keyword evidence="6 9" id="KW-1133">Transmembrane helix</keyword>
<sequence length="720" mass="76601">MTSVTHDPPLAAAPAGEPTPAPPQRGGWPARLALAGVCLLAGLLYVWDIGVSDYGNSYYSAAVKSMTTSPTNFLFGAFDPYGVVSTDKPPMSLWPQALSVLVFGFHSWALLLPQVIEGVLAVFLLHRAVRIWAGERVALLAALILAVTPITVAINRDNNTDALLVLLLVAAAYTFTRAVHVDVDRSRTWWLMSTAFLIGCGFLTKWMEAWLVVPGFALAYLLGSTTPVRRRITDLLAAGGVLTVSSFWWPALHDLWPGERPYMGASTNGLAMQVIFGYNGFGKIFDFGQEYNGSGINVALSMVGMGGGIPHLNRMFIPEVGGQISWLLPFSLLVLAAVGAAGYRRLWHRLPGDRLERNGWLVWGSWMLVTILVFSFVQGIWHPYYTTLLGPAVAAVSAAGLAVLWRWYRQAPDLRWTLLPLAIVLTAAWAVELSSRDASWHGWTRWVVLPAAAVAVVGLALARRGGQGGALARPALALGVAAMLLTPTVWSVGTAVEHGTNGGFPSAGPPNDAFNALLRGELAPDASFPAMPPGMAMPPGAPLPPGMEAPPEMPFPPGMELPDLDDLPKGPPRVGGLGGPDLTDEKRAILDYAVRNSGDADIALAVEGGGLAAAAFIINSEATVIGMGGYLGADDAPSVDQLQRWVAQGKLRYVLSAAPGDRRLGGIAGMGGEVQQQRVPWVQRNCQVVDPAEYGGTSYEPGTPLLIPSFADAALYRCGQ</sequence>
<proteinExistence type="predicted"/>
<feature type="transmembrane region" description="Helical" evidence="9">
    <location>
        <begin position="324"/>
        <end position="347"/>
    </location>
</feature>
<protein>
    <submittedName>
        <fullName evidence="12">4-amino-4-deoxy-L-arabinose transferase</fullName>
    </submittedName>
</protein>
<organism evidence="12 13">
    <name type="scientific">Micromonospora nigra</name>
    <dbReference type="NCBI Taxonomy" id="145857"/>
    <lineage>
        <taxon>Bacteria</taxon>
        <taxon>Bacillati</taxon>
        <taxon>Actinomycetota</taxon>
        <taxon>Actinomycetes</taxon>
        <taxon>Micromonosporales</taxon>
        <taxon>Micromonosporaceae</taxon>
        <taxon>Micromonospora</taxon>
    </lineage>
</organism>
<keyword evidence="7 9" id="KW-0472">Membrane</keyword>
<dbReference type="OrthoDB" id="5241882at2"/>
<evidence type="ECO:0000256" key="8">
    <source>
        <dbReference type="SAM" id="MobiDB-lite"/>
    </source>
</evidence>
<feature type="region of interest" description="Disordered" evidence="8">
    <location>
        <begin position="1"/>
        <end position="24"/>
    </location>
</feature>
<comment type="subcellular location">
    <subcellularLocation>
        <location evidence="1">Cell membrane</location>
        <topology evidence="1">Multi-pass membrane protein</topology>
    </subcellularLocation>
</comment>
<evidence type="ECO:0000256" key="3">
    <source>
        <dbReference type="ARBA" id="ARBA00022676"/>
    </source>
</evidence>
<keyword evidence="2" id="KW-1003">Cell membrane</keyword>
<keyword evidence="5 9" id="KW-0812">Transmembrane</keyword>
<dbReference type="Proteomes" id="UP000199699">
    <property type="component" value="Unassembled WGS sequence"/>
</dbReference>
<evidence type="ECO:0000256" key="5">
    <source>
        <dbReference type="ARBA" id="ARBA00022692"/>
    </source>
</evidence>
<dbReference type="EMBL" id="FMHT01000003">
    <property type="protein sequence ID" value="SCL34497.1"/>
    <property type="molecule type" value="Genomic_DNA"/>
</dbReference>
<dbReference type="GO" id="GO:0016763">
    <property type="term" value="F:pentosyltransferase activity"/>
    <property type="evidence" value="ECO:0007669"/>
    <property type="project" value="TreeGrafter"/>
</dbReference>
<dbReference type="RefSeq" id="WP_091087908.1">
    <property type="nucleotide sequence ID" value="NZ_FMHT01000003.1"/>
</dbReference>
<reference evidence="12 13" key="1">
    <citation type="submission" date="2016-06" db="EMBL/GenBank/DDBJ databases">
        <authorList>
            <person name="Kjaerup R.B."/>
            <person name="Dalgaard T.S."/>
            <person name="Juul-Madsen H.R."/>
        </authorList>
    </citation>
    <scope>NUCLEOTIDE SEQUENCE [LARGE SCALE GENOMIC DNA]</scope>
    <source>
        <strain evidence="12 13">DSM 43818</strain>
    </source>
</reference>
<dbReference type="InterPro" id="IPR038731">
    <property type="entry name" value="RgtA/B/C-like"/>
</dbReference>
<feature type="transmembrane region" description="Helical" evidence="9">
    <location>
        <begin position="443"/>
        <end position="462"/>
    </location>
</feature>
<evidence type="ECO:0000313" key="12">
    <source>
        <dbReference type="EMBL" id="SCL34497.1"/>
    </source>
</evidence>
<feature type="transmembrane region" description="Helical" evidence="9">
    <location>
        <begin position="235"/>
        <end position="252"/>
    </location>
</feature>
<dbReference type="Pfam" id="PF24878">
    <property type="entry name" value="YkcB_C"/>
    <property type="match status" value="1"/>
</dbReference>
<keyword evidence="4 12" id="KW-0808">Transferase</keyword>
<dbReference type="GO" id="GO:0009103">
    <property type="term" value="P:lipopolysaccharide biosynthetic process"/>
    <property type="evidence" value="ECO:0007669"/>
    <property type="project" value="UniProtKB-ARBA"/>
</dbReference>
<feature type="transmembrane region" description="Helical" evidence="9">
    <location>
        <begin position="414"/>
        <end position="431"/>
    </location>
</feature>
<feature type="transmembrane region" description="Helical" evidence="9">
    <location>
        <begin position="98"/>
        <end position="125"/>
    </location>
</feature>
<dbReference type="GO" id="GO:0010041">
    <property type="term" value="P:response to iron(III) ion"/>
    <property type="evidence" value="ECO:0007669"/>
    <property type="project" value="TreeGrafter"/>
</dbReference>
<dbReference type="InterPro" id="IPR056785">
    <property type="entry name" value="YkcA/B-like_C"/>
</dbReference>
<dbReference type="GO" id="GO:0005886">
    <property type="term" value="C:plasma membrane"/>
    <property type="evidence" value="ECO:0007669"/>
    <property type="project" value="UniProtKB-SubCell"/>
</dbReference>
<feature type="domain" description="Glycosyltransferase RgtA/B/C/D-like" evidence="10">
    <location>
        <begin position="87"/>
        <end position="248"/>
    </location>
</feature>
<accession>A0A1C6SY98</accession>
<evidence type="ECO:0000256" key="9">
    <source>
        <dbReference type="SAM" id="Phobius"/>
    </source>
</evidence>
<dbReference type="InterPro" id="IPR050297">
    <property type="entry name" value="LipidA_mod_glycosyltrf_83"/>
</dbReference>
<evidence type="ECO:0000256" key="7">
    <source>
        <dbReference type="ARBA" id="ARBA00023136"/>
    </source>
</evidence>
<evidence type="ECO:0000259" key="10">
    <source>
        <dbReference type="Pfam" id="PF13231"/>
    </source>
</evidence>
<evidence type="ECO:0000259" key="11">
    <source>
        <dbReference type="Pfam" id="PF24878"/>
    </source>
</evidence>
<dbReference type="AlphaFoldDB" id="A0A1C6SY98"/>
<dbReference type="PANTHER" id="PTHR33908:SF3">
    <property type="entry name" value="UNDECAPRENYL PHOSPHATE-ALPHA-4-AMINO-4-DEOXY-L-ARABINOSE ARABINOSYL TRANSFERASE"/>
    <property type="match status" value="1"/>
</dbReference>